<evidence type="ECO:0000313" key="1">
    <source>
        <dbReference type="EMBL" id="KAH7427289.1"/>
    </source>
</evidence>
<sequence>MHPPVTTEAEVQSSFLLNPLTTSDNGQSGLRPLIPCPTSIESIAIKPVCKGSYTERLEINIRWIRIIMTRISFLPSVPLINQTRRSITTFLQIRSIPFTCVGHVPRRYTFLSVHVLRSNSTITSALFYV</sequence>
<organism evidence="1 2">
    <name type="scientific">Ceratopteris richardii</name>
    <name type="common">Triangle waterfern</name>
    <dbReference type="NCBI Taxonomy" id="49495"/>
    <lineage>
        <taxon>Eukaryota</taxon>
        <taxon>Viridiplantae</taxon>
        <taxon>Streptophyta</taxon>
        <taxon>Embryophyta</taxon>
        <taxon>Tracheophyta</taxon>
        <taxon>Polypodiopsida</taxon>
        <taxon>Polypodiidae</taxon>
        <taxon>Polypodiales</taxon>
        <taxon>Pteridineae</taxon>
        <taxon>Pteridaceae</taxon>
        <taxon>Parkerioideae</taxon>
        <taxon>Ceratopteris</taxon>
    </lineage>
</organism>
<accession>A0A8T2U3W8</accession>
<name>A0A8T2U3W8_CERRI</name>
<dbReference type="AlphaFoldDB" id="A0A8T2U3W8"/>
<protein>
    <submittedName>
        <fullName evidence="1">Uncharacterized protein</fullName>
    </submittedName>
</protein>
<proteinExistence type="predicted"/>
<dbReference type="Proteomes" id="UP000825935">
    <property type="component" value="Chromosome 10"/>
</dbReference>
<keyword evidence="2" id="KW-1185">Reference proteome</keyword>
<evidence type="ECO:0000313" key="2">
    <source>
        <dbReference type="Proteomes" id="UP000825935"/>
    </source>
</evidence>
<gene>
    <name evidence="1" type="ORF">KP509_10G037800</name>
</gene>
<reference evidence="1" key="1">
    <citation type="submission" date="2021-08" db="EMBL/GenBank/DDBJ databases">
        <title>WGS assembly of Ceratopteris richardii.</title>
        <authorList>
            <person name="Marchant D.B."/>
            <person name="Chen G."/>
            <person name="Jenkins J."/>
            <person name="Shu S."/>
            <person name="Leebens-Mack J."/>
            <person name="Grimwood J."/>
            <person name="Schmutz J."/>
            <person name="Soltis P."/>
            <person name="Soltis D."/>
            <person name="Chen Z.-H."/>
        </authorList>
    </citation>
    <scope>NUCLEOTIDE SEQUENCE</scope>
    <source>
        <strain evidence="1">Whitten #5841</strain>
        <tissue evidence="1">Leaf</tissue>
    </source>
</reference>
<dbReference type="EMBL" id="CM035415">
    <property type="protein sequence ID" value="KAH7427289.1"/>
    <property type="molecule type" value="Genomic_DNA"/>
</dbReference>
<comment type="caution">
    <text evidence="1">The sequence shown here is derived from an EMBL/GenBank/DDBJ whole genome shotgun (WGS) entry which is preliminary data.</text>
</comment>